<dbReference type="Pfam" id="PF00881">
    <property type="entry name" value="Nitroreductase"/>
    <property type="match status" value="2"/>
</dbReference>
<gene>
    <name evidence="7" type="ORF">ALQ04_02908</name>
</gene>
<evidence type="ECO:0000256" key="2">
    <source>
        <dbReference type="ARBA" id="ARBA00022630"/>
    </source>
</evidence>
<dbReference type="NCBIfam" id="NF008033">
    <property type="entry name" value="PRK10765.1"/>
    <property type="match status" value="1"/>
</dbReference>
<dbReference type="InterPro" id="IPR016446">
    <property type="entry name" value="Flavin_OxRdtase_Frp"/>
</dbReference>
<dbReference type="GO" id="GO:0016491">
    <property type="term" value="F:oxidoreductase activity"/>
    <property type="evidence" value="ECO:0007669"/>
    <property type="project" value="UniProtKB-UniRule"/>
</dbReference>
<dbReference type="PANTHER" id="PTHR43425:SF2">
    <property type="entry name" value="OXYGEN-INSENSITIVE NADPH NITROREDUCTASE"/>
    <property type="match status" value="1"/>
</dbReference>
<keyword evidence="4 5" id="KW-0560">Oxidoreductase</keyword>
<comment type="similarity">
    <text evidence="1 5">Belongs to the flavin oxidoreductase frp family.</text>
</comment>
<reference evidence="7 8" key="1">
    <citation type="submission" date="2018-08" db="EMBL/GenBank/DDBJ databases">
        <title>Recombination of ecologically and evolutionarily significant loci maintains genetic cohesion in the Pseudomonas syringae species complex.</title>
        <authorList>
            <person name="Dillon M."/>
            <person name="Thakur S."/>
            <person name="Almeida R.N.D."/>
            <person name="Weir B.S."/>
            <person name="Guttman D.S."/>
        </authorList>
    </citation>
    <scope>NUCLEOTIDE SEQUENCE [LARGE SCALE GENOMIC DNA]</scope>
    <source>
        <strain evidence="7 8">ICMP 3353</strain>
    </source>
</reference>
<evidence type="ECO:0000256" key="1">
    <source>
        <dbReference type="ARBA" id="ARBA00008366"/>
    </source>
</evidence>
<protein>
    <submittedName>
        <fullName evidence="7">Nitroreductase</fullName>
    </submittedName>
</protein>
<dbReference type="InterPro" id="IPR029479">
    <property type="entry name" value="Nitroreductase"/>
</dbReference>
<keyword evidence="3 5" id="KW-0288">FMN</keyword>
<accession>A0A3M4M985</accession>
<dbReference type="SUPFAM" id="SSF55469">
    <property type="entry name" value="FMN-dependent nitroreductase-like"/>
    <property type="match status" value="1"/>
</dbReference>
<feature type="domain" description="Nitroreductase" evidence="6">
    <location>
        <begin position="150"/>
        <end position="203"/>
    </location>
</feature>
<evidence type="ECO:0000259" key="6">
    <source>
        <dbReference type="Pfam" id="PF00881"/>
    </source>
</evidence>
<evidence type="ECO:0000313" key="8">
    <source>
        <dbReference type="Proteomes" id="UP000277236"/>
    </source>
</evidence>
<evidence type="ECO:0000256" key="4">
    <source>
        <dbReference type="ARBA" id="ARBA00023002"/>
    </source>
</evidence>
<proteinExistence type="inferred from homology"/>
<dbReference type="PIRSF" id="PIRSF005426">
    <property type="entry name" value="Frp"/>
    <property type="match status" value="1"/>
</dbReference>
<organism evidence="7 8">
    <name type="scientific">Pseudomonas cichorii</name>
    <dbReference type="NCBI Taxonomy" id="36746"/>
    <lineage>
        <taxon>Bacteria</taxon>
        <taxon>Pseudomonadati</taxon>
        <taxon>Pseudomonadota</taxon>
        <taxon>Gammaproteobacteria</taxon>
        <taxon>Pseudomonadales</taxon>
        <taxon>Pseudomonadaceae</taxon>
        <taxon>Pseudomonas</taxon>
    </lineage>
</organism>
<sequence>MRGLDLIASSPFLETRMTATAQSKLAARYGAPDITPLKQWNDTLDQLLDHRSVRAFTDQPLPEGTIETLIAAAQSASTSSNLQVWSVVAVQDADRKDRLSALAGNQAYIRQASLFFVWLADLSRVSRIGEQSDTELEALPYLESLLLGTIDAALAAQNAVVALESLGLGSVYIGAIRNDIEGVAKELGLPPQVYPVFGMCVGYPSEDRPAKVKPRLPQRAVLHHEIYSATGEAAALAEYDEHLGAFYQREGMKASGWSEQVVSRLRSVSSLHGREQLVEELKRMGFGLR</sequence>
<evidence type="ECO:0000256" key="5">
    <source>
        <dbReference type="PIRNR" id="PIRNR005426"/>
    </source>
</evidence>
<name>A0A3M4M985_PSECI</name>
<evidence type="ECO:0000313" key="7">
    <source>
        <dbReference type="EMBL" id="RMQ50437.1"/>
    </source>
</evidence>
<keyword evidence="5" id="KW-0521">NADP</keyword>
<evidence type="ECO:0000256" key="3">
    <source>
        <dbReference type="ARBA" id="ARBA00022643"/>
    </source>
</evidence>
<feature type="domain" description="Nitroreductase" evidence="6">
    <location>
        <begin position="49"/>
        <end position="115"/>
    </location>
</feature>
<keyword evidence="2 5" id="KW-0285">Flavoprotein</keyword>
<dbReference type="CDD" id="cd02146">
    <property type="entry name" value="NfsA-like"/>
    <property type="match status" value="1"/>
</dbReference>
<comment type="caution">
    <text evidence="7">The sequence shown here is derived from an EMBL/GenBank/DDBJ whole genome shotgun (WGS) entry which is preliminary data.</text>
</comment>
<dbReference type="Gene3D" id="3.40.109.10">
    <property type="entry name" value="NADH Oxidase"/>
    <property type="match status" value="1"/>
</dbReference>
<dbReference type="Proteomes" id="UP000277236">
    <property type="component" value="Unassembled WGS sequence"/>
</dbReference>
<dbReference type="AlphaFoldDB" id="A0A3M4M985"/>
<dbReference type="EMBL" id="RBRE01000010">
    <property type="protein sequence ID" value="RMQ50437.1"/>
    <property type="molecule type" value="Genomic_DNA"/>
</dbReference>
<dbReference type="PANTHER" id="PTHR43425">
    <property type="entry name" value="OXYGEN-INSENSITIVE NADPH NITROREDUCTASE"/>
    <property type="match status" value="1"/>
</dbReference>
<dbReference type="InterPro" id="IPR000415">
    <property type="entry name" value="Nitroreductase-like"/>
</dbReference>